<gene>
    <name evidence="4" type="ORF">EV44_g4398</name>
</gene>
<keyword evidence="2" id="KW-0342">GTP-binding</keyword>
<dbReference type="PANTHER" id="PTHR24073">
    <property type="entry name" value="DRAB5-RELATED"/>
    <property type="match status" value="1"/>
</dbReference>
<dbReference type="SUPFAM" id="SSF52540">
    <property type="entry name" value="P-loop containing nucleoside triphosphate hydrolases"/>
    <property type="match status" value="1"/>
</dbReference>
<dbReference type="EMBL" id="JNVN01001383">
    <property type="protein sequence ID" value="KHJ33513.1"/>
    <property type="molecule type" value="Genomic_DNA"/>
</dbReference>
<dbReference type="Proteomes" id="UP000030854">
    <property type="component" value="Unassembled WGS sequence"/>
</dbReference>
<sequence>MAQSLEAKIVVLGSQGVGKTSLVHRYVRNQFQPANISSTVGASFLTKKVLDDESDTVVRLQIWDTAGQERFRSISRLYYRGANACILCYSIMDLNSFTEMGVWLLELRRNLPPDIILHVVGTKSDLVSRDPSLRRVPFERCIAFVAENMAPGVSGTPPVSAGAGERYGESRGGIFERAFSGAPLGISGAGVDGARSPSSKRSSGFWGQEVGWDCCHEVSAESGEGVEEVFRVITRKLVEQNRLIQENILSAVQSPGMEESESGESGYFSERNTSGRASGSFRVGRDRRSWFGMPVDDVMEEAHSSARGGEAIARKGKRCC</sequence>
<dbReference type="OMA" id="HRYVKNA"/>
<feature type="region of interest" description="Disordered" evidence="3">
    <location>
        <begin position="254"/>
        <end position="281"/>
    </location>
</feature>
<evidence type="ECO:0000256" key="3">
    <source>
        <dbReference type="SAM" id="MobiDB-lite"/>
    </source>
</evidence>
<dbReference type="Pfam" id="PF00071">
    <property type="entry name" value="Ras"/>
    <property type="match status" value="1"/>
</dbReference>
<dbReference type="CDD" id="cd00154">
    <property type="entry name" value="Rab"/>
    <property type="match status" value="1"/>
</dbReference>
<dbReference type="InterPro" id="IPR027417">
    <property type="entry name" value="P-loop_NTPase"/>
</dbReference>
<dbReference type="HOGENOM" id="CLU_041217_8_0_1"/>
<evidence type="ECO:0000313" key="5">
    <source>
        <dbReference type="Proteomes" id="UP000030854"/>
    </source>
</evidence>
<evidence type="ECO:0000313" key="4">
    <source>
        <dbReference type="EMBL" id="KHJ33513.1"/>
    </source>
</evidence>
<evidence type="ECO:0000256" key="2">
    <source>
        <dbReference type="ARBA" id="ARBA00023134"/>
    </source>
</evidence>
<dbReference type="PROSITE" id="PS51421">
    <property type="entry name" value="RAS"/>
    <property type="match status" value="1"/>
</dbReference>
<dbReference type="Gene3D" id="3.40.50.300">
    <property type="entry name" value="P-loop containing nucleotide triphosphate hydrolases"/>
    <property type="match status" value="1"/>
</dbReference>
<dbReference type="PRINTS" id="PR00449">
    <property type="entry name" value="RASTRNSFRMNG"/>
</dbReference>
<dbReference type="PROSITE" id="PS51419">
    <property type="entry name" value="RAB"/>
    <property type="match status" value="1"/>
</dbReference>
<protein>
    <submittedName>
        <fullName evidence="4">Putative ras-like gtp-binding protein</fullName>
    </submittedName>
</protein>
<dbReference type="AlphaFoldDB" id="A0A0B1P5F8"/>
<dbReference type="GO" id="GO:0003924">
    <property type="term" value="F:GTPase activity"/>
    <property type="evidence" value="ECO:0007669"/>
    <property type="project" value="InterPro"/>
</dbReference>
<dbReference type="GO" id="GO:0005525">
    <property type="term" value="F:GTP binding"/>
    <property type="evidence" value="ECO:0007669"/>
    <property type="project" value="UniProtKB-KW"/>
</dbReference>
<dbReference type="STRING" id="52586.A0A0B1P5F8"/>
<dbReference type="FunFam" id="3.40.50.300:FF:001447">
    <property type="entry name" value="Ras-related protein Rab-1B"/>
    <property type="match status" value="1"/>
</dbReference>
<evidence type="ECO:0000256" key="1">
    <source>
        <dbReference type="ARBA" id="ARBA00022741"/>
    </source>
</evidence>
<organism evidence="4 5">
    <name type="scientific">Uncinula necator</name>
    <name type="common">Grape powdery mildew</name>
    <dbReference type="NCBI Taxonomy" id="52586"/>
    <lineage>
        <taxon>Eukaryota</taxon>
        <taxon>Fungi</taxon>
        <taxon>Dikarya</taxon>
        <taxon>Ascomycota</taxon>
        <taxon>Pezizomycotina</taxon>
        <taxon>Leotiomycetes</taxon>
        <taxon>Erysiphales</taxon>
        <taxon>Erysiphaceae</taxon>
        <taxon>Erysiphe</taxon>
    </lineage>
</organism>
<dbReference type="SMART" id="SM00175">
    <property type="entry name" value="RAB"/>
    <property type="match status" value="1"/>
</dbReference>
<dbReference type="InterPro" id="IPR001806">
    <property type="entry name" value="Small_GTPase"/>
</dbReference>
<dbReference type="NCBIfam" id="TIGR00231">
    <property type="entry name" value="small_GTP"/>
    <property type="match status" value="1"/>
</dbReference>
<comment type="caution">
    <text evidence="4">The sequence shown here is derived from an EMBL/GenBank/DDBJ whole genome shotgun (WGS) entry which is preliminary data.</text>
</comment>
<dbReference type="SMART" id="SM00174">
    <property type="entry name" value="RHO"/>
    <property type="match status" value="1"/>
</dbReference>
<reference evidence="4 5" key="1">
    <citation type="journal article" date="2014" name="BMC Genomics">
        <title>Adaptive genomic structural variation in the grape powdery mildew pathogen, Erysiphe necator.</title>
        <authorList>
            <person name="Jones L."/>
            <person name="Riaz S."/>
            <person name="Morales-Cruz A."/>
            <person name="Amrine K.C."/>
            <person name="McGuire B."/>
            <person name="Gubler W.D."/>
            <person name="Walker M.A."/>
            <person name="Cantu D."/>
        </authorList>
    </citation>
    <scope>NUCLEOTIDE SEQUENCE [LARGE SCALE GENOMIC DNA]</scope>
    <source>
        <strain evidence="5">c</strain>
    </source>
</reference>
<name>A0A0B1P5F8_UNCNE</name>
<dbReference type="PROSITE" id="PS51420">
    <property type="entry name" value="RHO"/>
    <property type="match status" value="1"/>
</dbReference>
<accession>A0A0B1P5F8</accession>
<dbReference type="SMART" id="SM00173">
    <property type="entry name" value="RAS"/>
    <property type="match status" value="1"/>
</dbReference>
<dbReference type="OrthoDB" id="25896at2759"/>
<keyword evidence="1" id="KW-0547">Nucleotide-binding</keyword>
<keyword evidence="5" id="KW-1185">Reference proteome</keyword>
<proteinExistence type="predicted"/>
<dbReference type="InterPro" id="IPR005225">
    <property type="entry name" value="Small_GTP-bd"/>
</dbReference>